<proteinExistence type="predicted"/>
<dbReference type="RefSeq" id="WP_174139397.1">
    <property type="nucleotide sequence ID" value="NZ_JABUFE010000011.1"/>
</dbReference>
<sequence>MATIVLASVGMAVGGSIGGTVMGLSMAAAGRFVGATVGRVIDQRLMGAGSESVEIGRIDRFRLTSASEGSAVSQLYGRLRIPGQVIWASRFKERKKKTEGSGGKGSGGSQPSTTSYSYSVSMALALCEGEISRVGRVWADGVEVSPDDLNMRVYSGSQTQLPDPKIEVIEGVGMAPAYRGTAYVVLEDLQLAQFNNRVPQFTFEVMRGANDTDSDVPEVSNGVQAVALVPGTGEYALATTPVYYQSRKGANKAANINSPSGKTDFLTSVEALNGELPNCGSALLVVSWFGNDLRCGSCSLKPKVEQNRDEAFAMPWTVSGLNRSEAEATPLLDGRPVYGGTPTDQSVIQAIKHLKKSAKMPVFYPFILMDQLDENGLVNPYTGGENQPALPWRGRITLDYAPTHPDTSDQTPSADAQVAQFFGNAHLSDFQSDGSTVRYTGPEEWSYRRFILHYAHLCKLAGGIDAFCIGSEMRGLTQIRGENGFPAVDALRALAADVRTILPDTKISYASDWSEYFGYHPQDGSGDVYFHLDDLWADENIDFIGIDNYMPLSDWRDGPDHADADWGAIHNLEYLQSNIEGGEGYDWYYHSPESREAQIRTPIKDHAHGEDWIYRYKDLRGWWENPHHNRINGVRSEGQTPWVPMSKPFWFTEYGCAAIDKGTNQPNKFLDPKSSESSVPYYSTGVRDDMIQMQYLRAMMSYWGMQENNPVSELFDGPMVDMSRAHVWAWDARPYPFFPNNQSLWSDGRNYARGHWLNGRSSSRALSEVVREITLRSGVSDVDVSALYGVLRGYAIDEVTTARSALQPLMTAFGFEAIERDGKLIFRTRNGRIKQKIAYNSLAVTDENDSVIEATRAPSAEISGRVRLNFIENDGDYEARTVEATFPDEITRSTSQTELPIGLTQGEGQRIVERWLAEARVARDSIQFALPPSEVNLGAGDVVEMASENVSGFYRIDRVEDNGVKLAEAVRIDPSVYHQSDMIDSQVAVKSFTPPVPVLPMFMDIPLMSGDEIPHAPHIAITATPWPGSVAIYGSSIDNDYVLKNIISQRATIGETKGIFRRSQYAVIDRTITLRVELFSGELSSTSAQQLLSGANLAAISGNGSTDWELFQFETAILVEKDTYELSGFLRGQLGTDALVPDVWPENSTFVLIDSAVEQIDLSSQLRDVVQNYRIGPAQRGYDDPSYSHHVEAFRGVGLRPYAPCHLKLNESNNGDINVSWIRRTRISGDNWNGLDVPLGEAREAYLVRVMSDNKIIREVTSETAEWTYSGSMQTEDNLMNDFSVEIAQISEQFGPGPFARIDASLA</sequence>
<evidence type="ECO:0000313" key="4">
    <source>
        <dbReference type="EMBL" id="NSX56246.1"/>
    </source>
</evidence>
<keyword evidence="4" id="KW-0378">Hydrolase</keyword>
<keyword evidence="5" id="KW-1185">Reference proteome</keyword>
<accession>A0ABX2IW49</accession>
<dbReference type="InterPro" id="IPR017853">
    <property type="entry name" value="GH"/>
</dbReference>
<dbReference type="InterPro" id="IPR025195">
    <property type="entry name" value="GTA_TIM_dom"/>
</dbReference>
<dbReference type="SUPFAM" id="SSF51445">
    <property type="entry name" value="(Trans)glycosidases"/>
    <property type="match status" value="1"/>
</dbReference>
<gene>
    <name evidence="4" type="ORF">HRQ87_15735</name>
</gene>
<dbReference type="Gene3D" id="3.20.20.80">
    <property type="entry name" value="Glycosidases"/>
    <property type="match status" value="1"/>
</dbReference>
<evidence type="ECO:0000259" key="3">
    <source>
        <dbReference type="Pfam" id="PF23666"/>
    </source>
</evidence>
<organism evidence="4 5">
    <name type="scientific">Parasulfitobacter algicola</name>
    <dbReference type="NCBI Taxonomy" id="2614809"/>
    <lineage>
        <taxon>Bacteria</taxon>
        <taxon>Pseudomonadati</taxon>
        <taxon>Pseudomonadota</taxon>
        <taxon>Alphaproteobacteria</taxon>
        <taxon>Rhodobacterales</taxon>
        <taxon>Roseobacteraceae</taxon>
        <taxon>Parasulfitobacter</taxon>
    </lineage>
</organism>
<dbReference type="Pfam" id="PF23666">
    <property type="entry name" value="Rcc01698_C"/>
    <property type="match status" value="1"/>
</dbReference>
<dbReference type="InterPro" id="IPR056490">
    <property type="entry name" value="Rcc01698_C"/>
</dbReference>
<comment type="caution">
    <text evidence="4">The sequence shown here is derived from an EMBL/GenBank/DDBJ whole genome shotgun (WGS) entry which is preliminary data.</text>
</comment>
<feature type="domain" description="Tip attachment protein J" evidence="2">
    <location>
        <begin position="798"/>
        <end position="961"/>
    </location>
</feature>
<dbReference type="Pfam" id="PF13547">
    <property type="entry name" value="GTA_TIM"/>
    <property type="match status" value="1"/>
</dbReference>
<evidence type="ECO:0000259" key="1">
    <source>
        <dbReference type="Pfam" id="PF13547"/>
    </source>
</evidence>
<feature type="domain" description="GTA TIM-barrel-like" evidence="1">
    <location>
        <begin position="445"/>
        <end position="739"/>
    </location>
</feature>
<dbReference type="Proteomes" id="UP000777935">
    <property type="component" value="Unassembled WGS sequence"/>
</dbReference>
<dbReference type="InterPro" id="IPR032876">
    <property type="entry name" value="J_dom"/>
</dbReference>
<evidence type="ECO:0000259" key="2">
    <source>
        <dbReference type="Pfam" id="PF13550"/>
    </source>
</evidence>
<dbReference type="Pfam" id="PF13550">
    <property type="entry name" value="Phage-tail_3"/>
    <property type="match status" value="1"/>
</dbReference>
<name>A0ABX2IW49_9RHOB</name>
<protein>
    <submittedName>
        <fullName evidence="4">Glycoside hydrolase/phage tail family protein</fullName>
    </submittedName>
</protein>
<dbReference type="EMBL" id="JABUFE010000011">
    <property type="protein sequence ID" value="NSX56246.1"/>
    <property type="molecule type" value="Genomic_DNA"/>
</dbReference>
<evidence type="ECO:0000313" key="5">
    <source>
        <dbReference type="Proteomes" id="UP000777935"/>
    </source>
</evidence>
<dbReference type="GO" id="GO:0016787">
    <property type="term" value="F:hydrolase activity"/>
    <property type="evidence" value="ECO:0007669"/>
    <property type="project" value="UniProtKB-KW"/>
</dbReference>
<dbReference type="CDD" id="cd19607">
    <property type="entry name" value="GTA_TIM-barrel-like"/>
    <property type="match status" value="1"/>
</dbReference>
<feature type="domain" description="Rcc01698-like C-terminal" evidence="3">
    <location>
        <begin position="1051"/>
        <end position="1151"/>
    </location>
</feature>
<reference evidence="4 5" key="1">
    <citation type="submission" date="2020-06" db="EMBL/GenBank/DDBJ databases">
        <title>Sulfitobacter algicola sp. nov., isolated from green algae.</title>
        <authorList>
            <person name="Wang C."/>
        </authorList>
    </citation>
    <scope>NUCLEOTIDE SEQUENCE [LARGE SCALE GENOMIC DNA]</scope>
    <source>
        <strain evidence="4 5">1151</strain>
    </source>
</reference>